<gene>
    <name evidence="10" type="ORF">PSYICH_LOCUS9079</name>
</gene>
<keyword evidence="3 8" id="KW-0349">Heme</keyword>
<keyword evidence="5 9" id="KW-0560">Oxidoreductase</keyword>
<dbReference type="GO" id="GO:0004497">
    <property type="term" value="F:monooxygenase activity"/>
    <property type="evidence" value="ECO:0007669"/>
    <property type="project" value="UniProtKB-KW"/>
</dbReference>
<proteinExistence type="inferred from homology"/>
<dbReference type="OrthoDB" id="1470350at2759"/>
<dbReference type="Proteomes" id="UP001153636">
    <property type="component" value="Chromosome 3"/>
</dbReference>
<dbReference type="Gene3D" id="1.10.630.10">
    <property type="entry name" value="Cytochrome P450"/>
    <property type="match status" value="1"/>
</dbReference>
<dbReference type="InterPro" id="IPR001128">
    <property type="entry name" value="Cyt_P450"/>
</dbReference>
<evidence type="ECO:0000256" key="2">
    <source>
        <dbReference type="ARBA" id="ARBA00010617"/>
    </source>
</evidence>
<keyword evidence="11" id="KW-1185">Reference proteome</keyword>
<evidence type="ECO:0000256" key="5">
    <source>
        <dbReference type="ARBA" id="ARBA00023002"/>
    </source>
</evidence>
<evidence type="ECO:0000256" key="1">
    <source>
        <dbReference type="ARBA" id="ARBA00001971"/>
    </source>
</evidence>
<evidence type="ECO:0000313" key="11">
    <source>
        <dbReference type="Proteomes" id="UP001153636"/>
    </source>
</evidence>
<dbReference type="Pfam" id="PF00067">
    <property type="entry name" value="p450"/>
    <property type="match status" value="1"/>
</dbReference>
<reference evidence="10" key="1">
    <citation type="submission" date="2022-01" db="EMBL/GenBank/DDBJ databases">
        <authorList>
            <person name="King R."/>
        </authorList>
    </citation>
    <scope>NUCLEOTIDE SEQUENCE</scope>
</reference>
<dbReference type="AlphaFoldDB" id="A0A9P0D028"/>
<feature type="binding site" description="axial binding residue" evidence="8">
    <location>
        <position position="441"/>
    </location>
    <ligand>
        <name>heme</name>
        <dbReference type="ChEBI" id="CHEBI:30413"/>
    </ligand>
    <ligandPart>
        <name>Fe</name>
        <dbReference type="ChEBI" id="CHEBI:18248"/>
    </ligandPart>
</feature>
<dbReference type="PROSITE" id="PS00086">
    <property type="entry name" value="CYTOCHROME_P450"/>
    <property type="match status" value="1"/>
</dbReference>
<organism evidence="10 11">
    <name type="scientific">Psylliodes chrysocephalus</name>
    <dbReference type="NCBI Taxonomy" id="3402493"/>
    <lineage>
        <taxon>Eukaryota</taxon>
        <taxon>Metazoa</taxon>
        <taxon>Ecdysozoa</taxon>
        <taxon>Arthropoda</taxon>
        <taxon>Hexapoda</taxon>
        <taxon>Insecta</taxon>
        <taxon>Pterygota</taxon>
        <taxon>Neoptera</taxon>
        <taxon>Endopterygota</taxon>
        <taxon>Coleoptera</taxon>
        <taxon>Polyphaga</taxon>
        <taxon>Cucujiformia</taxon>
        <taxon>Chrysomeloidea</taxon>
        <taxon>Chrysomelidae</taxon>
        <taxon>Galerucinae</taxon>
        <taxon>Alticini</taxon>
        <taxon>Psylliodes</taxon>
    </lineage>
</organism>
<dbReference type="InterPro" id="IPR036396">
    <property type="entry name" value="Cyt_P450_sf"/>
</dbReference>
<evidence type="ECO:0000256" key="7">
    <source>
        <dbReference type="ARBA" id="ARBA00023033"/>
    </source>
</evidence>
<dbReference type="PRINTS" id="PR00463">
    <property type="entry name" value="EP450I"/>
</dbReference>
<evidence type="ECO:0008006" key="12">
    <source>
        <dbReference type="Google" id="ProtNLM"/>
    </source>
</evidence>
<dbReference type="SUPFAM" id="SSF48264">
    <property type="entry name" value="Cytochrome P450"/>
    <property type="match status" value="1"/>
</dbReference>
<comment type="cofactor">
    <cofactor evidence="1 8">
        <name>heme</name>
        <dbReference type="ChEBI" id="CHEBI:30413"/>
    </cofactor>
</comment>
<dbReference type="GO" id="GO:0020037">
    <property type="term" value="F:heme binding"/>
    <property type="evidence" value="ECO:0007669"/>
    <property type="project" value="InterPro"/>
</dbReference>
<keyword evidence="7 9" id="KW-0503">Monooxygenase</keyword>
<dbReference type="GO" id="GO:0016705">
    <property type="term" value="F:oxidoreductase activity, acting on paired donors, with incorporation or reduction of molecular oxygen"/>
    <property type="evidence" value="ECO:0007669"/>
    <property type="project" value="InterPro"/>
</dbReference>
<sequence length="496" mass="57111">MSLVLGVICATFLCYIGYYWYKHVQIGQKLSWLPTVRGWPIVGNGLEFTNTETLLADITRLIPKKEKMVYLTHLGISNIFTTDYDLIELVLSSQSILKKSSDYRYAKNWLGTGLLTSDGGKWKSRRRITTPAFHFSILEQFVEVFESNGNIFIEKLKKVVDKESIDVYPFITLYALDVICETAMGVSVNAQKDANSAYVQNVKLMCKISLVRTISVIKRFDITYPLTLDYYREKRALKQLHGVTNSVIDARRSTINDDIKTEVDELGRKKRLAFLDILLRSTTTDGQPLTREDIREEVDTFMFEGHDTTASAMTFCVHFLSENPEVQKRILEEQKEIFGDDKFRPSTIKDLHEMKYLECVIKETLRLCPSVPMYGRHVQEDFYFKGNLIPKGVNIVVFDYGVLRDPDYYPNPEKFDPSRFEQVDGKRPYQYIPFSAGPRNCIGQKFAMLEMKSTLSKLLRNFEILPTVPKHKLILVAEAVLKSANGVRVKLATRKW</sequence>
<evidence type="ECO:0000256" key="8">
    <source>
        <dbReference type="PIRSR" id="PIRSR602401-1"/>
    </source>
</evidence>
<evidence type="ECO:0000256" key="6">
    <source>
        <dbReference type="ARBA" id="ARBA00023004"/>
    </source>
</evidence>
<evidence type="ECO:0000256" key="9">
    <source>
        <dbReference type="RuleBase" id="RU000461"/>
    </source>
</evidence>
<name>A0A9P0D028_9CUCU</name>
<accession>A0A9P0D028</accession>
<dbReference type="PANTHER" id="PTHR24291:SF187">
    <property type="entry name" value="CYTOCHROME P450 4AE1-RELATED"/>
    <property type="match status" value="1"/>
</dbReference>
<keyword evidence="4 8" id="KW-0479">Metal-binding</keyword>
<evidence type="ECO:0000256" key="4">
    <source>
        <dbReference type="ARBA" id="ARBA00022723"/>
    </source>
</evidence>
<comment type="similarity">
    <text evidence="2 9">Belongs to the cytochrome P450 family.</text>
</comment>
<evidence type="ECO:0000256" key="3">
    <source>
        <dbReference type="ARBA" id="ARBA00022617"/>
    </source>
</evidence>
<dbReference type="InterPro" id="IPR017972">
    <property type="entry name" value="Cyt_P450_CS"/>
</dbReference>
<evidence type="ECO:0000313" key="10">
    <source>
        <dbReference type="EMBL" id="CAH1108895.1"/>
    </source>
</evidence>
<dbReference type="GO" id="GO:0005506">
    <property type="term" value="F:iron ion binding"/>
    <property type="evidence" value="ECO:0007669"/>
    <property type="project" value="InterPro"/>
</dbReference>
<protein>
    <recommendedName>
        <fullName evidence="12">Cytochrome P450</fullName>
    </recommendedName>
</protein>
<keyword evidence="6 8" id="KW-0408">Iron</keyword>
<dbReference type="PANTHER" id="PTHR24291">
    <property type="entry name" value="CYTOCHROME P450 FAMILY 4"/>
    <property type="match status" value="1"/>
</dbReference>
<dbReference type="InterPro" id="IPR002401">
    <property type="entry name" value="Cyt_P450_E_grp-I"/>
</dbReference>
<dbReference type="EMBL" id="OV651815">
    <property type="protein sequence ID" value="CAH1108895.1"/>
    <property type="molecule type" value="Genomic_DNA"/>
</dbReference>
<dbReference type="InterPro" id="IPR050196">
    <property type="entry name" value="Cytochrome_P450_Monoox"/>
</dbReference>
<dbReference type="PRINTS" id="PR00385">
    <property type="entry name" value="P450"/>
</dbReference>
<dbReference type="CDD" id="cd20628">
    <property type="entry name" value="CYP4"/>
    <property type="match status" value="1"/>
</dbReference>